<gene>
    <name evidence="1" type="ORF">QE152_g35011</name>
</gene>
<organism evidence="1 2">
    <name type="scientific">Popillia japonica</name>
    <name type="common">Japanese beetle</name>
    <dbReference type="NCBI Taxonomy" id="7064"/>
    <lineage>
        <taxon>Eukaryota</taxon>
        <taxon>Metazoa</taxon>
        <taxon>Ecdysozoa</taxon>
        <taxon>Arthropoda</taxon>
        <taxon>Hexapoda</taxon>
        <taxon>Insecta</taxon>
        <taxon>Pterygota</taxon>
        <taxon>Neoptera</taxon>
        <taxon>Endopterygota</taxon>
        <taxon>Coleoptera</taxon>
        <taxon>Polyphaga</taxon>
        <taxon>Scarabaeiformia</taxon>
        <taxon>Scarabaeidae</taxon>
        <taxon>Rutelinae</taxon>
        <taxon>Popillia</taxon>
    </lineage>
</organism>
<proteinExistence type="predicted"/>
<sequence length="114" mass="13248">MHFWRKLSANNEDVAPLKEKLQKLIEDEQFCVQLSNNCIPNCDETELNYKMLLRKTLRSAPGKMYNWRERQSLNDDQRLAAGEEAAIGLVNLPLDNETIAGKEQSEDEYFEQTI</sequence>
<protein>
    <submittedName>
        <fullName evidence="1">Uncharacterized protein</fullName>
    </submittedName>
</protein>
<keyword evidence="2" id="KW-1185">Reference proteome</keyword>
<reference evidence="1 2" key="1">
    <citation type="journal article" date="2024" name="BMC Genomics">
        <title>De novo assembly and annotation of Popillia japonica's genome with initial clues to its potential as an invasive pest.</title>
        <authorList>
            <person name="Cucini C."/>
            <person name="Boschi S."/>
            <person name="Funari R."/>
            <person name="Cardaioli E."/>
            <person name="Iannotti N."/>
            <person name="Marturano G."/>
            <person name="Paoli F."/>
            <person name="Bruttini M."/>
            <person name="Carapelli A."/>
            <person name="Frati F."/>
            <person name="Nardi F."/>
        </authorList>
    </citation>
    <scope>NUCLEOTIDE SEQUENCE [LARGE SCALE GENOMIC DNA]</scope>
    <source>
        <strain evidence="1">DMR45628</strain>
    </source>
</reference>
<dbReference type="AlphaFoldDB" id="A0AAW1ISR7"/>
<evidence type="ECO:0000313" key="2">
    <source>
        <dbReference type="Proteomes" id="UP001458880"/>
    </source>
</evidence>
<evidence type="ECO:0000313" key="1">
    <source>
        <dbReference type="EMBL" id="KAK9692658.1"/>
    </source>
</evidence>
<dbReference type="Proteomes" id="UP001458880">
    <property type="component" value="Unassembled WGS sequence"/>
</dbReference>
<name>A0AAW1ISR7_POPJA</name>
<comment type="caution">
    <text evidence="1">The sequence shown here is derived from an EMBL/GenBank/DDBJ whole genome shotgun (WGS) entry which is preliminary data.</text>
</comment>
<dbReference type="EMBL" id="JASPKY010000573">
    <property type="protein sequence ID" value="KAK9692658.1"/>
    <property type="molecule type" value="Genomic_DNA"/>
</dbReference>
<accession>A0AAW1ISR7</accession>